<evidence type="ECO:0000313" key="6">
    <source>
        <dbReference type="EMBL" id="PNW84054.1"/>
    </source>
</evidence>
<feature type="compositionally biased region" description="Gly residues" evidence="4">
    <location>
        <begin position="585"/>
        <end position="600"/>
    </location>
</feature>
<dbReference type="EMBL" id="CM008965">
    <property type="protein sequence ID" value="PNW84054.1"/>
    <property type="molecule type" value="Genomic_DNA"/>
</dbReference>
<reference evidence="6 7" key="1">
    <citation type="journal article" date="2007" name="Science">
        <title>The Chlamydomonas genome reveals the evolution of key animal and plant functions.</title>
        <authorList>
            <person name="Merchant S.S."/>
            <person name="Prochnik S.E."/>
            <person name="Vallon O."/>
            <person name="Harris E.H."/>
            <person name="Karpowicz S.J."/>
            <person name="Witman G.B."/>
            <person name="Terry A."/>
            <person name="Salamov A."/>
            <person name="Fritz-Laylin L.K."/>
            <person name="Marechal-Drouard L."/>
            <person name="Marshall W.F."/>
            <person name="Qu L.H."/>
            <person name="Nelson D.R."/>
            <person name="Sanderfoot A.A."/>
            <person name="Spalding M.H."/>
            <person name="Kapitonov V.V."/>
            <person name="Ren Q."/>
            <person name="Ferris P."/>
            <person name="Lindquist E."/>
            <person name="Shapiro H."/>
            <person name="Lucas S.M."/>
            <person name="Grimwood J."/>
            <person name="Schmutz J."/>
            <person name="Cardol P."/>
            <person name="Cerutti H."/>
            <person name="Chanfreau G."/>
            <person name="Chen C.L."/>
            <person name="Cognat V."/>
            <person name="Croft M.T."/>
            <person name="Dent R."/>
            <person name="Dutcher S."/>
            <person name="Fernandez E."/>
            <person name="Fukuzawa H."/>
            <person name="Gonzalez-Ballester D."/>
            <person name="Gonzalez-Halphen D."/>
            <person name="Hallmann A."/>
            <person name="Hanikenne M."/>
            <person name="Hippler M."/>
            <person name="Inwood W."/>
            <person name="Jabbari K."/>
            <person name="Kalanon M."/>
            <person name="Kuras R."/>
            <person name="Lefebvre P.A."/>
            <person name="Lemaire S.D."/>
            <person name="Lobanov A.V."/>
            <person name="Lohr M."/>
            <person name="Manuell A."/>
            <person name="Meier I."/>
            <person name="Mets L."/>
            <person name="Mittag M."/>
            <person name="Mittelmeier T."/>
            <person name="Moroney J.V."/>
            <person name="Moseley J."/>
            <person name="Napoli C."/>
            <person name="Nedelcu A.M."/>
            <person name="Niyogi K."/>
            <person name="Novoselov S.V."/>
            <person name="Paulsen I.T."/>
            <person name="Pazour G."/>
            <person name="Purton S."/>
            <person name="Ral J.P."/>
            <person name="Riano-Pachon D.M."/>
            <person name="Riekhof W."/>
            <person name="Rymarquis L."/>
            <person name="Schroda M."/>
            <person name="Stern D."/>
            <person name="Umen J."/>
            <person name="Willows R."/>
            <person name="Wilson N."/>
            <person name="Zimmer S.L."/>
            <person name="Allmer J."/>
            <person name="Balk J."/>
            <person name="Bisova K."/>
            <person name="Chen C.J."/>
            <person name="Elias M."/>
            <person name="Gendler K."/>
            <person name="Hauser C."/>
            <person name="Lamb M.R."/>
            <person name="Ledford H."/>
            <person name="Long J.C."/>
            <person name="Minagawa J."/>
            <person name="Page M.D."/>
            <person name="Pan J."/>
            <person name="Pootakham W."/>
            <person name="Roje S."/>
            <person name="Rose A."/>
            <person name="Stahlberg E."/>
            <person name="Terauchi A.M."/>
            <person name="Yang P."/>
            <person name="Ball S."/>
            <person name="Bowler C."/>
            <person name="Dieckmann C.L."/>
            <person name="Gladyshev V.N."/>
            <person name="Green P."/>
            <person name="Jorgensen R."/>
            <person name="Mayfield S."/>
            <person name="Mueller-Roeber B."/>
            <person name="Rajamani S."/>
            <person name="Sayre R.T."/>
            <person name="Brokstein P."/>
            <person name="Dubchak I."/>
            <person name="Goodstein D."/>
            <person name="Hornick L."/>
            <person name="Huang Y.W."/>
            <person name="Jhaveri J."/>
            <person name="Luo Y."/>
            <person name="Martinez D."/>
            <person name="Ngau W.C."/>
            <person name="Otillar B."/>
            <person name="Poliakov A."/>
            <person name="Porter A."/>
            <person name="Szajkowski L."/>
            <person name="Werner G."/>
            <person name="Zhou K."/>
            <person name="Grigoriev I.V."/>
            <person name="Rokhsar D.S."/>
            <person name="Grossman A.R."/>
        </authorList>
    </citation>
    <scope>NUCLEOTIDE SEQUENCE [LARGE SCALE GENOMIC DNA]</scope>
    <source>
        <strain evidence="7">CC-503</strain>
    </source>
</reference>
<comment type="pathway">
    <text evidence="1">Protein modification; protein ubiquitination.</text>
</comment>
<feature type="region of interest" description="Disordered" evidence="4">
    <location>
        <begin position="232"/>
        <end position="252"/>
    </location>
</feature>
<name>A0A2K3DU53_CHLRE</name>
<dbReference type="AlphaFoldDB" id="A0A2K3DU53"/>
<evidence type="ECO:0000256" key="4">
    <source>
        <dbReference type="SAM" id="MobiDB-lite"/>
    </source>
</evidence>
<accession>A0A2K3DU53</accession>
<dbReference type="PANTHER" id="PTHR46231">
    <property type="entry name" value="ANKYRIN REPEAT AND BTB/POZ DOMAIN-CONTAINING PROTEIN 1"/>
    <property type="match status" value="1"/>
</dbReference>
<dbReference type="InterPro" id="IPR011333">
    <property type="entry name" value="SKP1/BTB/POZ_sf"/>
</dbReference>
<feature type="compositionally biased region" description="Low complexity" evidence="4">
    <location>
        <begin position="343"/>
        <end position="366"/>
    </location>
</feature>
<feature type="region of interest" description="Disordered" evidence="4">
    <location>
        <begin position="574"/>
        <end position="600"/>
    </location>
</feature>
<keyword evidence="3" id="KW-0040">ANK repeat</keyword>
<dbReference type="PANTHER" id="PTHR46231:SF1">
    <property type="entry name" value="ANKYRIN REPEAT AND BTB_POZ DOMAIN-CONTAINING PROTEIN 1"/>
    <property type="match status" value="1"/>
</dbReference>
<proteinExistence type="predicted"/>
<dbReference type="STRING" id="3055.A0A2K3DU53"/>
<feature type="domain" description="BTB" evidence="5">
    <location>
        <begin position="625"/>
        <end position="693"/>
    </location>
</feature>
<organism evidence="6 7">
    <name type="scientific">Chlamydomonas reinhardtii</name>
    <name type="common">Chlamydomonas smithii</name>
    <dbReference type="NCBI Taxonomy" id="3055"/>
    <lineage>
        <taxon>Eukaryota</taxon>
        <taxon>Viridiplantae</taxon>
        <taxon>Chlorophyta</taxon>
        <taxon>core chlorophytes</taxon>
        <taxon>Chlorophyceae</taxon>
        <taxon>CS clade</taxon>
        <taxon>Chlamydomonadales</taxon>
        <taxon>Chlamydomonadaceae</taxon>
        <taxon>Chlamydomonas</taxon>
    </lineage>
</organism>
<dbReference type="CDD" id="cd18186">
    <property type="entry name" value="BTB_POZ_ZBTB_KLHL-like"/>
    <property type="match status" value="1"/>
</dbReference>
<dbReference type="Proteomes" id="UP000006906">
    <property type="component" value="Chromosome 4"/>
</dbReference>
<dbReference type="InterPro" id="IPR000210">
    <property type="entry name" value="BTB/POZ_dom"/>
</dbReference>
<dbReference type="GeneID" id="66053220"/>
<evidence type="ECO:0000259" key="5">
    <source>
        <dbReference type="PROSITE" id="PS50097"/>
    </source>
</evidence>
<dbReference type="ExpressionAtlas" id="A0A2K3DU53">
    <property type="expression patterns" value="differential"/>
</dbReference>
<dbReference type="Gene3D" id="2.120.10.30">
    <property type="entry name" value="TolB, C-terminal domain"/>
    <property type="match status" value="1"/>
</dbReference>
<evidence type="ECO:0000313" key="7">
    <source>
        <dbReference type="Proteomes" id="UP000006906"/>
    </source>
</evidence>
<evidence type="ECO:0000256" key="2">
    <source>
        <dbReference type="ARBA" id="ARBA00022737"/>
    </source>
</evidence>
<feature type="region of interest" description="Disordered" evidence="4">
    <location>
        <begin position="343"/>
        <end position="367"/>
    </location>
</feature>
<dbReference type="SUPFAM" id="SSF101898">
    <property type="entry name" value="NHL repeat"/>
    <property type="match status" value="1"/>
</dbReference>
<dbReference type="Gene3D" id="3.30.710.10">
    <property type="entry name" value="Potassium Channel Kv1.1, Chain A"/>
    <property type="match status" value="1"/>
</dbReference>
<sequence>MLTVLKCSVQLEGAIGIATVWANGRLTTLLSNDQGQLFELMGTTSHQGLELAPPMALVAGPSTRHRHSLLYAATNGFYGAAFDEFSLCLWVVDNCALLRVEMGGGEGGGPHAGTTTIHAVAGHVDEEAVRDGAGAAARFDHPNFLACDGHGRVFVEAGTSIRLVRQPPSWRAYGSGGGYGYGGFDHYGMAGGATGSGWGAAADSRRASGAASADPGSAAAAAGAAGGGGAGAAAGAGAAGRGEDDGADPNLDPEMEEVLVSTLPFEAPSTIKGLAYVCQAGGGGPAGGGGGAGAGGGGGGGGGGGAAGGPLGWQHANGLGGGGAHERRASLDAVAGAAAAGAAAAGGTPPYHQRGGQQRQQPQPQQASLVFATRTALYRLPLPDSLTGELNVAMAGRGGGGAGGGGGGGAVGVRGDGAGAAAAAAVAVVDGDGAGGGGGEAAPALPLPILLFQRLAPLPPQQQQPQQRWGLGAVLLAGHEHEQGAVDGPGSAARFHDIWGIAADAAGNIYIVDRDEDAGSSAVRVYNPREGLVSTLVVGLDGRHGRPAILPNGYLALCGGEMVQVLDLGIAPPRPRSAGAEGGERGGGGYGRAGGGGWGGHLQPPPRSLPADLGALLDAQPDGTADLTIRVGERRFHCHRAILSARCDYFKQRLADGAFADAAASELELPDADADAFALLLRWLYTGGADVPSDQARGVAELADRLLLPELCAAAQAVVAASVTAGTVVDCLLWAWGCCESRGPGGFGQLLGDLKGWYLEHHDEVLRVADASLERLSAESPRLMVELMRGLSRSAKRARLTR</sequence>
<evidence type="ECO:0000256" key="3">
    <source>
        <dbReference type="ARBA" id="ARBA00023043"/>
    </source>
</evidence>
<dbReference type="Pfam" id="PF00651">
    <property type="entry name" value="BTB"/>
    <property type="match status" value="1"/>
</dbReference>
<dbReference type="GO" id="GO:0000151">
    <property type="term" value="C:ubiquitin ligase complex"/>
    <property type="evidence" value="ECO:0000318"/>
    <property type="project" value="GO_Central"/>
</dbReference>
<evidence type="ECO:0000256" key="1">
    <source>
        <dbReference type="ARBA" id="ARBA00004906"/>
    </source>
</evidence>
<dbReference type="Gramene" id="PNW84054">
    <property type="protein sequence ID" value="PNW84054"/>
    <property type="gene ID" value="CHLRE_04g219400v5"/>
</dbReference>
<dbReference type="InterPro" id="IPR044515">
    <property type="entry name" value="ABTB1"/>
</dbReference>
<dbReference type="InParanoid" id="A0A2K3DU53"/>
<keyword evidence="2" id="KW-0677">Repeat</keyword>
<dbReference type="SMART" id="SM00225">
    <property type="entry name" value="BTB"/>
    <property type="match status" value="1"/>
</dbReference>
<dbReference type="InterPro" id="IPR011042">
    <property type="entry name" value="6-blade_b-propeller_TolB-like"/>
</dbReference>
<protein>
    <recommendedName>
        <fullName evidence="5">BTB domain-containing protein</fullName>
    </recommendedName>
</protein>
<dbReference type="OrthoDB" id="537338at2759"/>
<dbReference type="PROSITE" id="PS50097">
    <property type="entry name" value="BTB"/>
    <property type="match status" value="1"/>
</dbReference>
<dbReference type="SUPFAM" id="SSF54695">
    <property type="entry name" value="POZ domain"/>
    <property type="match status" value="1"/>
</dbReference>
<dbReference type="RefSeq" id="XP_042925208.1">
    <property type="nucleotide sequence ID" value="XM_043061856.1"/>
</dbReference>
<gene>
    <name evidence="6" type="ORF">CHLRE_04g219400v5</name>
</gene>
<dbReference type="KEGG" id="cre:CHLRE_04g219400v5"/>
<keyword evidence="7" id="KW-1185">Reference proteome</keyword>
<dbReference type="GO" id="GO:0005737">
    <property type="term" value="C:cytoplasm"/>
    <property type="evidence" value="ECO:0000318"/>
    <property type="project" value="GO_Central"/>
</dbReference>